<keyword evidence="6 13" id="KW-0432">Leucine biosynthesis</keyword>
<evidence type="ECO:0000256" key="10">
    <source>
        <dbReference type="ARBA" id="ARBA00023002"/>
    </source>
</evidence>
<feature type="binding site" evidence="13">
    <location>
        <begin position="77"/>
        <end position="90"/>
    </location>
    <ligand>
        <name>NAD(+)</name>
        <dbReference type="ChEBI" id="CHEBI:57540"/>
    </ligand>
</feature>
<dbReference type="HAMAP" id="MF_01033">
    <property type="entry name" value="LeuB_type1"/>
    <property type="match status" value="1"/>
</dbReference>
<comment type="catalytic activity">
    <reaction evidence="1 13 14">
        <text>(2R,3S)-3-isopropylmalate + NAD(+) = 4-methyl-2-oxopentanoate + CO2 + NADH</text>
        <dbReference type="Rhea" id="RHEA:32271"/>
        <dbReference type="ChEBI" id="CHEBI:16526"/>
        <dbReference type="ChEBI" id="CHEBI:17865"/>
        <dbReference type="ChEBI" id="CHEBI:35121"/>
        <dbReference type="ChEBI" id="CHEBI:57540"/>
        <dbReference type="ChEBI" id="CHEBI:57945"/>
        <dbReference type="EC" id="1.1.1.85"/>
    </reaction>
</comment>
<keyword evidence="8 13" id="KW-0479">Metal-binding</keyword>
<evidence type="ECO:0000256" key="4">
    <source>
        <dbReference type="ARBA" id="ARBA00008319"/>
    </source>
</evidence>
<keyword evidence="11 13" id="KW-0520">NAD</keyword>
<evidence type="ECO:0000256" key="11">
    <source>
        <dbReference type="ARBA" id="ARBA00023027"/>
    </source>
</evidence>
<dbReference type="Pfam" id="PF00180">
    <property type="entry name" value="Iso_dh"/>
    <property type="match status" value="1"/>
</dbReference>
<evidence type="ECO:0000256" key="1">
    <source>
        <dbReference type="ARBA" id="ARBA00000624"/>
    </source>
</evidence>
<keyword evidence="10 13" id="KW-0560">Oxidoreductase</keyword>
<proteinExistence type="inferred from homology"/>
<evidence type="ECO:0000313" key="17">
    <source>
        <dbReference type="Proteomes" id="UP000568486"/>
    </source>
</evidence>
<dbReference type="EC" id="1.1.1.85" evidence="13"/>
<feature type="binding site" evidence="13">
    <location>
        <begin position="290"/>
        <end position="302"/>
    </location>
    <ligand>
        <name>NAD(+)</name>
        <dbReference type="ChEBI" id="CHEBI:57540"/>
    </ligand>
</feature>
<reference evidence="16 17" key="1">
    <citation type="submission" date="2020-03" db="EMBL/GenBank/DDBJ databases">
        <title>Whole genome sequencing of clinical and environmental type strains of Ochrobactrum.</title>
        <authorList>
            <person name="Dharne M."/>
        </authorList>
    </citation>
    <scope>NUCLEOTIDE SEQUENCE [LARGE SCALE GENOMIC DNA]</scope>
    <source>
        <strain evidence="16 17">DSM 22292</strain>
    </source>
</reference>
<sequence>MASRKLLLLPGDGIGPEAMAEVRKIIAFLNSGLNLGFETEEGLVGGSAYDAHGQAISDADMEKALAADAVLFGAVGGPKWDSVPYEVRPEAGLLRLRKEMQLYANLRPAICYPALAHSSSLKPEVIEGLDILILRELTGGVYFGEPKEIIDLGNGQKRGIDTQVYDTYEIERIADVAFELARTRRNKVTSMEKRNVMKSGVLWNQVVTARHKEKHADVELEHMLADAGGMQLVRWPKQFDVIVTDNLFGDMLSDVAAMLTGSLGMLPSASLGAVDSKTGKRKALYEPVHGSAPDIAGKGVANPIAMIASLAMCLRYSFNLVDEADRLEAAIAQVLNDGLRTADIWSEGKSRSAPSKWATQSSTSSLSFPLHKRDRIA</sequence>
<keyword evidence="9 13" id="KW-0460">Magnesium</keyword>
<feature type="binding site" evidence="13">
    <location>
        <position position="226"/>
    </location>
    <ligand>
        <name>Mg(2+)</name>
        <dbReference type="ChEBI" id="CHEBI:18420"/>
    </ligand>
</feature>
<gene>
    <name evidence="13 16" type="primary">leuB</name>
    <name evidence="16" type="ORF">HED52_13430</name>
</gene>
<dbReference type="Gene3D" id="3.40.718.10">
    <property type="entry name" value="Isopropylmalate Dehydrogenase"/>
    <property type="match status" value="1"/>
</dbReference>
<feature type="binding site" evidence="13">
    <location>
        <position position="226"/>
    </location>
    <ligand>
        <name>substrate</name>
    </ligand>
</feature>
<dbReference type="InterPro" id="IPR004429">
    <property type="entry name" value="Isopropylmalate_DH"/>
</dbReference>
<evidence type="ECO:0000256" key="12">
    <source>
        <dbReference type="ARBA" id="ARBA00023304"/>
    </source>
</evidence>
<feature type="domain" description="Isopropylmalate dehydrogenase-like" evidence="15">
    <location>
        <begin position="5"/>
        <end position="370"/>
    </location>
</feature>
<comment type="caution">
    <text evidence="16">The sequence shown here is derived from an EMBL/GenBank/DDBJ whole genome shotgun (WGS) entry which is preliminary data.</text>
</comment>
<feature type="binding site" evidence="13">
    <location>
        <position position="107"/>
    </location>
    <ligand>
        <name>substrate</name>
    </ligand>
</feature>
<name>A0ABX1DUH4_9HYPH</name>
<evidence type="ECO:0000256" key="2">
    <source>
        <dbReference type="ARBA" id="ARBA00001936"/>
    </source>
</evidence>
<organism evidence="16 17">
    <name type="scientific">Brucella ciceri</name>
    <dbReference type="NCBI Taxonomy" id="391287"/>
    <lineage>
        <taxon>Bacteria</taxon>
        <taxon>Pseudomonadati</taxon>
        <taxon>Pseudomonadota</taxon>
        <taxon>Alphaproteobacteria</taxon>
        <taxon>Hyphomicrobiales</taxon>
        <taxon>Brucellaceae</taxon>
        <taxon>Brucella/Ochrobactrum group</taxon>
        <taxon>Brucella</taxon>
    </lineage>
</organism>
<feature type="site" description="Important for catalysis" evidence="13">
    <location>
        <position position="142"/>
    </location>
</feature>
<keyword evidence="13" id="KW-0464">Manganese</keyword>
<evidence type="ECO:0000256" key="7">
    <source>
        <dbReference type="ARBA" id="ARBA00022605"/>
    </source>
</evidence>
<protein>
    <recommendedName>
        <fullName evidence="13">3-isopropylmalate dehydrogenase</fullName>
        <ecNumber evidence="13">1.1.1.85</ecNumber>
    </recommendedName>
    <alternativeName>
        <fullName evidence="13">3-IPM-DH</fullName>
    </alternativeName>
    <alternativeName>
        <fullName evidence="13">Beta-IPM dehydrogenase</fullName>
        <shortName evidence="13">IMDH</shortName>
    </alternativeName>
</protein>
<keyword evidence="17" id="KW-1185">Reference proteome</keyword>
<dbReference type="NCBIfam" id="TIGR00169">
    <property type="entry name" value="leuB"/>
    <property type="match status" value="1"/>
</dbReference>
<dbReference type="SUPFAM" id="SSF53659">
    <property type="entry name" value="Isocitrate/Isopropylmalate dehydrogenase-like"/>
    <property type="match status" value="1"/>
</dbReference>
<dbReference type="PANTHER" id="PTHR42979:SF1">
    <property type="entry name" value="3-ISOPROPYLMALATE DEHYDROGENASE"/>
    <property type="match status" value="1"/>
</dbReference>
<evidence type="ECO:0000256" key="5">
    <source>
        <dbReference type="ARBA" id="ARBA00011738"/>
    </source>
</evidence>
<comment type="function">
    <text evidence="13 14">Catalyzes the oxidation of 3-carboxy-2-hydroxy-4-methylpentanoate (3-isopropylmalate) to 3-carboxy-4-methyl-2-oxopentanoate. The product decarboxylates to 4-methyl-2 oxopentanoate.</text>
</comment>
<evidence type="ECO:0000256" key="13">
    <source>
        <dbReference type="HAMAP-Rule" id="MF_01033"/>
    </source>
</evidence>
<dbReference type="Proteomes" id="UP000568486">
    <property type="component" value="Unassembled WGS sequence"/>
</dbReference>
<comment type="similarity">
    <text evidence="4 13">Belongs to the isocitrate and isopropylmalate dehydrogenases family. LeuB type 1 subfamily.</text>
</comment>
<dbReference type="EMBL" id="JAAVLR010000002">
    <property type="protein sequence ID" value="NKC28565.1"/>
    <property type="molecule type" value="Genomic_DNA"/>
</dbReference>
<feature type="site" description="Important for catalysis" evidence="13">
    <location>
        <position position="193"/>
    </location>
</feature>
<feature type="binding site" evidence="13">
    <location>
        <position position="250"/>
    </location>
    <ligand>
        <name>Mg(2+)</name>
        <dbReference type="ChEBI" id="CHEBI:18420"/>
    </ligand>
</feature>
<comment type="cofactor">
    <cofactor evidence="13 14">
        <name>Mg(2+)</name>
        <dbReference type="ChEBI" id="CHEBI:18420"/>
    </cofactor>
    <cofactor evidence="13 14">
        <name>Mn(2+)</name>
        <dbReference type="ChEBI" id="CHEBI:29035"/>
    </cofactor>
    <text evidence="13 14">Binds 1 Mg(2+) or Mn(2+) ion per subunit.</text>
</comment>
<evidence type="ECO:0000259" key="15">
    <source>
        <dbReference type="SMART" id="SM01329"/>
    </source>
</evidence>
<keyword evidence="7 13" id="KW-0028">Amino-acid biosynthesis</keyword>
<evidence type="ECO:0000256" key="3">
    <source>
        <dbReference type="ARBA" id="ARBA00004762"/>
    </source>
</evidence>
<comment type="cofactor">
    <cofactor evidence="2">
        <name>Mn(2+)</name>
        <dbReference type="ChEBI" id="CHEBI:29035"/>
    </cofactor>
</comment>
<evidence type="ECO:0000256" key="6">
    <source>
        <dbReference type="ARBA" id="ARBA00022430"/>
    </source>
</evidence>
<evidence type="ECO:0000313" key="16">
    <source>
        <dbReference type="EMBL" id="NKC28565.1"/>
    </source>
</evidence>
<keyword evidence="12 13" id="KW-0100">Branched-chain amino acid biosynthesis</keyword>
<accession>A0ABX1DUH4</accession>
<comment type="subunit">
    <text evidence="5 13 14">Homodimer.</text>
</comment>
<comment type="subcellular location">
    <subcellularLocation>
        <location evidence="13">Cytoplasm</location>
    </subcellularLocation>
</comment>
<keyword evidence="13" id="KW-0963">Cytoplasm</keyword>
<dbReference type="SMART" id="SM01329">
    <property type="entry name" value="Iso_dh"/>
    <property type="match status" value="1"/>
</dbReference>
<dbReference type="PANTHER" id="PTHR42979">
    <property type="entry name" value="3-ISOPROPYLMALATE DEHYDROGENASE"/>
    <property type="match status" value="1"/>
</dbReference>
<evidence type="ECO:0000256" key="8">
    <source>
        <dbReference type="ARBA" id="ARBA00022723"/>
    </source>
</evidence>
<dbReference type="InterPro" id="IPR024084">
    <property type="entry name" value="IsoPropMal-DH-like_dom"/>
</dbReference>
<evidence type="ECO:0000256" key="9">
    <source>
        <dbReference type="ARBA" id="ARBA00022842"/>
    </source>
</evidence>
<dbReference type="GO" id="GO:0003862">
    <property type="term" value="F:3-isopropylmalate dehydrogenase activity"/>
    <property type="evidence" value="ECO:0007669"/>
    <property type="project" value="UniProtKB-EC"/>
</dbReference>
<dbReference type="PROSITE" id="PS00470">
    <property type="entry name" value="IDH_IMDH"/>
    <property type="match status" value="1"/>
</dbReference>
<feature type="binding site" evidence="13">
    <location>
        <position position="254"/>
    </location>
    <ligand>
        <name>Mg(2+)</name>
        <dbReference type="ChEBI" id="CHEBI:18420"/>
    </ligand>
</feature>
<comment type="pathway">
    <text evidence="3 13 14">Amino-acid biosynthesis; L-leucine biosynthesis; L-leucine from 3-methyl-2-oxobutanoate: step 3/4.</text>
</comment>
<feature type="binding site" evidence="13">
    <location>
        <position position="97"/>
    </location>
    <ligand>
        <name>substrate</name>
    </ligand>
</feature>
<evidence type="ECO:0000256" key="14">
    <source>
        <dbReference type="RuleBase" id="RU004445"/>
    </source>
</evidence>
<dbReference type="InterPro" id="IPR019818">
    <property type="entry name" value="IsoCit/isopropylmalate_DH_CS"/>
</dbReference>
<feature type="binding site" evidence="13">
    <location>
        <position position="135"/>
    </location>
    <ligand>
        <name>substrate</name>
    </ligand>
</feature>